<dbReference type="InterPro" id="IPR045886">
    <property type="entry name" value="ThiF/MoeB/HesA"/>
</dbReference>
<evidence type="ECO:0000256" key="7">
    <source>
        <dbReference type="ARBA" id="ARBA00063809"/>
    </source>
</evidence>
<comment type="caution">
    <text evidence="14">The sequence shown here is derived from an EMBL/GenBank/DDBJ whole genome shotgun (WGS) entry which is preliminary data.</text>
</comment>
<dbReference type="InterPro" id="IPR035985">
    <property type="entry name" value="Ubiquitin-activating_enz"/>
</dbReference>
<dbReference type="PANTHER" id="PTHR10953">
    <property type="entry name" value="UBIQUITIN-ACTIVATING ENZYME E1"/>
    <property type="match status" value="1"/>
</dbReference>
<dbReference type="Proteomes" id="UP000295814">
    <property type="component" value="Unassembled WGS sequence"/>
</dbReference>
<dbReference type="GO" id="GO:0005524">
    <property type="term" value="F:ATP binding"/>
    <property type="evidence" value="ECO:0007669"/>
    <property type="project" value="UniProtKB-KW"/>
</dbReference>
<evidence type="ECO:0000256" key="1">
    <source>
        <dbReference type="ARBA" id="ARBA00009919"/>
    </source>
</evidence>
<dbReference type="Gene3D" id="3.40.250.10">
    <property type="entry name" value="Rhodanese-like domain"/>
    <property type="match status" value="1"/>
</dbReference>
<dbReference type="OrthoDB" id="9804286at2"/>
<evidence type="ECO:0000259" key="13">
    <source>
        <dbReference type="PROSITE" id="PS50206"/>
    </source>
</evidence>
<dbReference type="EC" id="2.7.7.80" evidence="8"/>
<evidence type="ECO:0000256" key="4">
    <source>
        <dbReference type="ARBA" id="ARBA00022840"/>
    </source>
</evidence>
<comment type="catalytic activity">
    <reaction evidence="5">
        <text>[molybdopterin-synthase sulfur-carrier protein]-C-terminal Gly-Gly + ATP + H(+) = [molybdopterin-synthase sulfur-carrier protein]-C-terminal Gly-Gly-AMP + diphosphate</text>
        <dbReference type="Rhea" id="RHEA:43616"/>
        <dbReference type="Rhea" id="RHEA-COMP:12159"/>
        <dbReference type="Rhea" id="RHEA-COMP:12202"/>
        <dbReference type="ChEBI" id="CHEBI:15378"/>
        <dbReference type="ChEBI" id="CHEBI:30616"/>
        <dbReference type="ChEBI" id="CHEBI:33019"/>
        <dbReference type="ChEBI" id="CHEBI:90618"/>
        <dbReference type="ChEBI" id="CHEBI:90778"/>
        <dbReference type="EC" id="2.7.7.80"/>
    </reaction>
</comment>
<evidence type="ECO:0000256" key="11">
    <source>
        <dbReference type="ARBA" id="ARBA00075328"/>
    </source>
</evidence>
<reference evidence="14 15" key="2">
    <citation type="submission" date="2019-07" db="EMBL/GenBank/DDBJ databases">
        <title>Seonamhaeicola sp. W255 draft genome.</title>
        <authorList>
            <person name="Zhang X.-Y."/>
            <person name="Zhang R."/>
            <person name="Zhong Y.-L."/>
            <person name="Du Z.-J."/>
        </authorList>
    </citation>
    <scope>NUCLEOTIDE SEQUENCE [LARGE SCALE GENOMIC DNA]</scope>
    <source>
        <strain evidence="14 15">W255</strain>
    </source>
</reference>
<dbReference type="CDD" id="cd00757">
    <property type="entry name" value="ThiF_MoeB_HesA_family"/>
    <property type="match status" value="1"/>
</dbReference>
<reference evidence="14 15" key="1">
    <citation type="submission" date="2019-03" db="EMBL/GenBank/DDBJ databases">
        <authorList>
            <person name="Zhong Y.L."/>
        </authorList>
    </citation>
    <scope>NUCLEOTIDE SEQUENCE [LARGE SCALE GENOMIC DNA]</scope>
    <source>
        <strain evidence="14 15">W255</strain>
    </source>
</reference>
<evidence type="ECO:0000256" key="12">
    <source>
        <dbReference type="ARBA" id="ARBA00078531"/>
    </source>
</evidence>
<dbReference type="RefSeq" id="WP_133355450.1">
    <property type="nucleotide sequence ID" value="NZ_SMZJ02000004.1"/>
</dbReference>
<feature type="domain" description="Rhodanese" evidence="13">
    <location>
        <begin position="271"/>
        <end position="350"/>
    </location>
</feature>
<evidence type="ECO:0000256" key="6">
    <source>
        <dbReference type="ARBA" id="ARBA00055169"/>
    </source>
</evidence>
<keyword evidence="15" id="KW-1185">Reference proteome</keyword>
<dbReference type="EMBL" id="SMZJ02000004">
    <property type="protein sequence ID" value="TWO32727.1"/>
    <property type="molecule type" value="Genomic_DNA"/>
</dbReference>
<keyword evidence="2 14" id="KW-0808">Transferase</keyword>
<dbReference type="Pfam" id="PF00899">
    <property type="entry name" value="ThiF"/>
    <property type="match status" value="1"/>
</dbReference>
<dbReference type="AlphaFoldDB" id="A0A562YDH9"/>
<evidence type="ECO:0000256" key="10">
    <source>
        <dbReference type="ARBA" id="ARBA00075110"/>
    </source>
</evidence>
<keyword evidence="3" id="KW-0547">Nucleotide-binding</keyword>
<evidence type="ECO:0000256" key="5">
    <source>
        <dbReference type="ARBA" id="ARBA00052218"/>
    </source>
</evidence>
<dbReference type="FunFam" id="3.40.50.720:FF:000033">
    <property type="entry name" value="Adenylyltransferase and sulfurtransferase MOCS3"/>
    <property type="match status" value="1"/>
</dbReference>
<evidence type="ECO:0000256" key="9">
    <source>
        <dbReference type="ARBA" id="ARBA00073635"/>
    </source>
</evidence>
<organism evidence="14 15">
    <name type="scientific">Seonamhaeicola sediminis</name>
    <dbReference type="NCBI Taxonomy" id="2528206"/>
    <lineage>
        <taxon>Bacteria</taxon>
        <taxon>Pseudomonadati</taxon>
        <taxon>Bacteroidota</taxon>
        <taxon>Flavobacteriia</taxon>
        <taxon>Flavobacteriales</taxon>
        <taxon>Flavobacteriaceae</taxon>
    </lineage>
</organism>
<name>A0A562YDH9_9FLAO</name>
<dbReference type="InterPro" id="IPR000594">
    <property type="entry name" value="ThiF_NAD_FAD-bd"/>
</dbReference>
<protein>
    <recommendedName>
        <fullName evidence="9">Molybdopterin-synthase adenylyltransferase</fullName>
        <ecNumber evidence="8">2.7.7.80</ecNumber>
    </recommendedName>
    <alternativeName>
        <fullName evidence="12">MoaD protein adenylase</fullName>
    </alternativeName>
    <alternativeName>
        <fullName evidence="10">Molybdopterin-converting factor subunit 1 adenylase</fullName>
    </alternativeName>
    <alternativeName>
        <fullName evidence="11">Sulfur carrier protein MoaD adenylyltransferase</fullName>
    </alternativeName>
</protein>
<dbReference type="Gene3D" id="3.40.50.720">
    <property type="entry name" value="NAD(P)-binding Rossmann-like Domain"/>
    <property type="match status" value="1"/>
</dbReference>
<proteinExistence type="inferred from homology"/>
<dbReference type="InterPro" id="IPR001763">
    <property type="entry name" value="Rhodanese-like_dom"/>
</dbReference>
<dbReference type="InterPro" id="IPR036873">
    <property type="entry name" value="Rhodanese-like_dom_sf"/>
</dbReference>
<keyword evidence="14" id="KW-0548">Nucleotidyltransferase</keyword>
<dbReference type="GO" id="GO:0004792">
    <property type="term" value="F:thiosulfate-cyanide sulfurtransferase activity"/>
    <property type="evidence" value="ECO:0007669"/>
    <property type="project" value="TreeGrafter"/>
</dbReference>
<evidence type="ECO:0000256" key="3">
    <source>
        <dbReference type="ARBA" id="ARBA00022741"/>
    </source>
</evidence>
<gene>
    <name evidence="14" type="primary">moeB</name>
    <name evidence="14" type="ORF">E1J38_007625</name>
</gene>
<dbReference type="CDD" id="cd00158">
    <property type="entry name" value="RHOD"/>
    <property type="match status" value="1"/>
</dbReference>
<evidence type="ECO:0000256" key="2">
    <source>
        <dbReference type="ARBA" id="ARBA00022679"/>
    </source>
</evidence>
<dbReference type="PROSITE" id="PS50206">
    <property type="entry name" value="RHODANESE_3"/>
    <property type="match status" value="1"/>
</dbReference>
<comment type="function">
    <text evidence="6">Catalyzes the adenylation by ATP of the carboxyl group of the C-terminal glycine of sulfur carrier protein MoaD.</text>
</comment>
<comment type="subunit">
    <text evidence="7">Homodimer. Forms a stable heterotetrameric complex of 2 MoeB and 2 MoaD during adenylation of MoaD.</text>
</comment>
<dbReference type="GO" id="GO:0008641">
    <property type="term" value="F:ubiquitin-like modifier activating enzyme activity"/>
    <property type="evidence" value="ECO:0007669"/>
    <property type="project" value="InterPro"/>
</dbReference>
<evidence type="ECO:0000313" key="14">
    <source>
        <dbReference type="EMBL" id="TWO32727.1"/>
    </source>
</evidence>
<dbReference type="GO" id="GO:0008146">
    <property type="term" value="F:sulfotransferase activity"/>
    <property type="evidence" value="ECO:0007669"/>
    <property type="project" value="TreeGrafter"/>
</dbReference>
<evidence type="ECO:0000256" key="8">
    <source>
        <dbReference type="ARBA" id="ARBA00066884"/>
    </source>
</evidence>
<dbReference type="GO" id="GO:0005829">
    <property type="term" value="C:cytosol"/>
    <property type="evidence" value="ECO:0007669"/>
    <property type="project" value="TreeGrafter"/>
</dbReference>
<dbReference type="PANTHER" id="PTHR10953:SF102">
    <property type="entry name" value="ADENYLYLTRANSFERASE AND SULFURTRANSFERASE MOCS3"/>
    <property type="match status" value="1"/>
</dbReference>
<evidence type="ECO:0000313" key="15">
    <source>
        <dbReference type="Proteomes" id="UP000295814"/>
    </source>
</evidence>
<comment type="similarity">
    <text evidence="1">Belongs to the HesA/MoeB/ThiF family.</text>
</comment>
<accession>A0A562YDH9</accession>
<dbReference type="GO" id="GO:0061605">
    <property type="term" value="F:molybdopterin-synthase adenylyltransferase activity"/>
    <property type="evidence" value="ECO:0007669"/>
    <property type="project" value="UniProtKB-EC"/>
</dbReference>
<keyword evidence="4" id="KW-0067">ATP-binding</keyword>
<sequence>MNRYNRHTILPEIGQEGQDKLSKAKVLVIGAGGLGCPILQYLAAAGVGTIGIIDFDKVELSNLQRQVLFGTSSLGKNKAIAAKNRLEDLNSDIEIKVYPEALTYQNALELFSQYDIIVDGSDNFETRYLVNDACVITNKPLVFGAIYKFEGQVSVFNYKNGPSYRCLFPHPPKKDAIPNCSEIGVLGVLPGIIGSMQANEILKIILGIGTTLSGKLLCYNALTSQTSIINVKKNEAIFKSILKNKEGFHKTKVDFHCEVEVTMASFEDLLSNNNIQFIDIREADEQPKIEGLEVTRIPLSQLENRINEIDAIKKKAIFCQSGIRSKHAVKILQEQKIKNCFSIIEGALEIKNYLKEQY</sequence>
<dbReference type="SUPFAM" id="SSF69572">
    <property type="entry name" value="Activating enzymes of the ubiquitin-like proteins"/>
    <property type="match status" value="1"/>
</dbReference>
<dbReference type="NCBIfam" id="NF004281">
    <property type="entry name" value="PRK05690.1"/>
    <property type="match status" value="1"/>
</dbReference>
<dbReference type="Pfam" id="PF00581">
    <property type="entry name" value="Rhodanese"/>
    <property type="match status" value="1"/>
</dbReference>